<accession>A0A382VFD3</accession>
<dbReference type="EMBL" id="UINC01151525">
    <property type="protein sequence ID" value="SVD45187.1"/>
    <property type="molecule type" value="Genomic_DNA"/>
</dbReference>
<name>A0A382VFD3_9ZZZZ</name>
<gene>
    <name evidence="1" type="ORF">METZ01_LOCUS398041</name>
</gene>
<sequence length="52" mass="6177">MSKFRHNITLFHPRPNRDLKPLDLPLSLLCVSRFLDEEGYECKIVSENLFED</sequence>
<protein>
    <submittedName>
        <fullName evidence="1">Uncharacterized protein</fullName>
    </submittedName>
</protein>
<proteinExistence type="predicted"/>
<organism evidence="1">
    <name type="scientific">marine metagenome</name>
    <dbReference type="NCBI Taxonomy" id="408172"/>
    <lineage>
        <taxon>unclassified sequences</taxon>
        <taxon>metagenomes</taxon>
        <taxon>ecological metagenomes</taxon>
    </lineage>
</organism>
<reference evidence="1" key="1">
    <citation type="submission" date="2018-05" db="EMBL/GenBank/DDBJ databases">
        <authorList>
            <person name="Lanie J.A."/>
            <person name="Ng W.-L."/>
            <person name="Kazmierczak K.M."/>
            <person name="Andrzejewski T.M."/>
            <person name="Davidsen T.M."/>
            <person name="Wayne K.J."/>
            <person name="Tettelin H."/>
            <person name="Glass J.I."/>
            <person name="Rusch D."/>
            <person name="Podicherti R."/>
            <person name="Tsui H.-C.T."/>
            <person name="Winkler M.E."/>
        </authorList>
    </citation>
    <scope>NUCLEOTIDE SEQUENCE</scope>
</reference>
<dbReference type="AlphaFoldDB" id="A0A382VFD3"/>
<evidence type="ECO:0000313" key="1">
    <source>
        <dbReference type="EMBL" id="SVD45187.1"/>
    </source>
</evidence>
<feature type="non-terminal residue" evidence="1">
    <location>
        <position position="52"/>
    </location>
</feature>